<dbReference type="HOGENOM" id="CLU_3100407_0_0_9"/>
<dbReference type="STRING" id="762051.LKI_04615"/>
<evidence type="ECO:0000256" key="1">
    <source>
        <dbReference type="ARBA" id="ARBA00004496"/>
    </source>
</evidence>
<gene>
    <name evidence="8" type="ordered locus">LKI_04615</name>
</gene>
<keyword evidence="4" id="KW-0808">Transferase</keyword>
<reference evidence="8 9" key="1">
    <citation type="journal article" date="2010" name="J. Bacteriol.">
        <title>Complete genome sequence analysis of Leuconostoc kimchii IMSNU 11154.</title>
        <authorList>
            <person name="Oh H.M."/>
            <person name="Cho Y.J."/>
            <person name="Kim B.K."/>
            <person name="Roe J.H."/>
            <person name="Kang S.O."/>
            <person name="Nahm B.H."/>
            <person name="Jeong G."/>
            <person name="Han H.U."/>
            <person name="Chun J."/>
        </authorList>
    </citation>
    <scope>NUCLEOTIDE SEQUENCE [LARGE SCALE GENOMIC DNA]</scope>
    <source>
        <strain evidence="9">IMSNU 11154 / KCTC 2386 / IH25</strain>
    </source>
</reference>
<name>D5T2G6_LEUKI</name>
<dbReference type="OrthoDB" id="9769191at2"/>
<dbReference type="InterPro" id="IPR050890">
    <property type="entry name" value="PTS_EIIA_component"/>
</dbReference>
<proteinExistence type="predicted"/>
<dbReference type="GO" id="GO:0005737">
    <property type="term" value="C:cytoplasm"/>
    <property type="evidence" value="ECO:0007669"/>
    <property type="project" value="UniProtKB-SubCell"/>
</dbReference>
<dbReference type="AlphaFoldDB" id="D5T2G6"/>
<dbReference type="InterPro" id="IPR011055">
    <property type="entry name" value="Dup_hybrid_motif"/>
</dbReference>
<evidence type="ECO:0000259" key="7">
    <source>
        <dbReference type="Pfam" id="PF00358"/>
    </source>
</evidence>
<keyword evidence="3" id="KW-0762">Sugar transport</keyword>
<dbReference type="eggNOG" id="COG2190">
    <property type="taxonomic scope" value="Bacteria"/>
</dbReference>
<evidence type="ECO:0000256" key="6">
    <source>
        <dbReference type="ARBA" id="ARBA00022777"/>
    </source>
</evidence>
<comment type="subcellular location">
    <subcellularLocation>
        <location evidence="1">Cytoplasm</location>
    </subcellularLocation>
</comment>
<dbReference type="PANTHER" id="PTHR45008">
    <property type="entry name" value="PTS SYSTEM GLUCOSE-SPECIFIC EIIA COMPONENT"/>
    <property type="match status" value="1"/>
</dbReference>
<accession>D5T2G6</accession>
<evidence type="ECO:0000256" key="4">
    <source>
        <dbReference type="ARBA" id="ARBA00022679"/>
    </source>
</evidence>
<dbReference type="InterPro" id="IPR001127">
    <property type="entry name" value="PTS_EIIA_1_perm"/>
</dbReference>
<dbReference type="KEGG" id="lki:LKI_04615"/>
<evidence type="ECO:0000256" key="2">
    <source>
        <dbReference type="ARBA" id="ARBA00022448"/>
    </source>
</evidence>
<dbReference type="PANTHER" id="PTHR45008:SF1">
    <property type="entry name" value="PTS SYSTEM GLUCOSE-SPECIFIC EIIA COMPONENT"/>
    <property type="match status" value="1"/>
</dbReference>
<dbReference type="EMBL" id="CP001758">
    <property type="protein sequence ID" value="ADG40465.1"/>
    <property type="molecule type" value="Genomic_DNA"/>
</dbReference>
<dbReference type="Gene3D" id="2.70.70.10">
    <property type="entry name" value="Glucose Permease (Domain IIA)"/>
    <property type="match status" value="1"/>
</dbReference>
<evidence type="ECO:0000313" key="8">
    <source>
        <dbReference type="EMBL" id="ADG40465.1"/>
    </source>
</evidence>
<organism evidence="8 9">
    <name type="scientific">Leuconostoc kimchii (strain IMSNU 11154 / KCTC 2386 / IH25)</name>
    <dbReference type="NCBI Taxonomy" id="762051"/>
    <lineage>
        <taxon>Bacteria</taxon>
        <taxon>Bacillati</taxon>
        <taxon>Bacillota</taxon>
        <taxon>Bacilli</taxon>
        <taxon>Lactobacillales</taxon>
        <taxon>Lactobacillaceae</taxon>
        <taxon>Leuconostoc</taxon>
    </lineage>
</organism>
<evidence type="ECO:0000256" key="3">
    <source>
        <dbReference type="ARBA" id="ARBA00022597"/>
    </source>
</evidence>
<keyword evidence="6" id="KW-0418">Kinase</keyword>
<dbReference type="RefSeq" id="WP_013103061.1">
    <property type="nucleotide sequence ID" value="NC_014136.1"/>
</dbReference>
<keyword evidence="2" id="KW-0813">Transport</keyword>
<dbReference type="Proteomes" id="UP000002362">
    <property type="component" value="Chromosome"/>
</dbReference>
<dbReference type="GO" id="GO:0009401">
    <property type="term" value="P:phosphoenolpyruvate-dependent sugar phosphotransferase system"/>
    <property type="evidence" value="ECO:0007669"/>
    <property type="project" value="UniProtKB-KW"/>
</dbReference>
<sequence length="51" mass="5379">MTNIKILAPLAGQLIPLTEVEDPIFSQKTMGEGFGIKPTGDRILAPVTGAK</sequence>
<evidence type="ECO:0000313" key="9">
    <source>
        <dbReference type="Proteomes" id="UP000002362"/>
    </source>
</evidence>
<evidence type="ECO:0000256" key="5">
    <source>
        <dbReference type="ARBA" id="ARBA00022683"/>
    </source>
</evidence>
<dbReference type="SUPFAM" id="SSF51261">
    <property type="entry name" value="Duplicated hybrid motif"/>
    <property type="match status" value="1"/>
</dbReference>
<dbReference type="PATRIC" id="fig|762051.18.peg.931"/>
<dbReference type="GO" id="GO:0016301">
    <property type="term" value="F:kinase activity"/>
    <property type="evidence" value="ECO:0007669"/>
    <property type="project" value="UniProtKB-KW"/>
</dbReference>
<feature type="domain" description="PTS EIIA type-1" evidence="7">
    <location>
        <begin position="5"/>
        <end position="49"/>
    </location>
</feature>
<dbReference type="Pfam" id="PF00358">
    <property type="entry name" value="PTS_EIIA_1"/>
    <property type="match status" value="1"/>
</dbReference>
<protein>
    <submittedName>
        <fullName evidence="8">Beta-glucosides PTS, EIIABC</fullName>
    </submittedName>
</protein>
<keyword evidence="5" id="KW-0598">Phosphotransferase system</keyword>